<dbReference type="EMBL" id="JAVREL010000013">
    <property type="protein sequence ID" value="MDT0345155.1"/>
    <property type="molecule type" value="Genomic_DNA"/>
</dbReference>
<dbReference type="InterPro" id="IPR010982">
    <property type="entry name" value="Lambda_DNA-bd_dom_sf"/>
</dbReference>
<evidence type="ECO:0000313" key="2">
    <source>
        <dbReference type="EMBL" id="MDT0345155.1"/>
    </source>
</evidence>
<dbReference type="PROSITE" id="PS50943">
    <property type="entry name" value="HTH_CROC1"/>
    <property type="match status" value="1"/>
</dbReference>
<dbReference type="SMART" id="SM00530">
    <property type="entry name" value="HTH_XRE"/>
    <property type="match status" value="1"/>
</dbReference>
<evidence type="ECO:0000259" key="1">
    <source>
        <dbReference type="PROSITE" id="PS50943"/>
    </source>
</evidence>
<dbReference type="CDD" id="cd00093">
    <property type="entry name" value="HTH_XRE"/>
    <property type="match status" value="1"/>
</dbReference>
<dbReference type="SUPFAM" id="SSF47413">
    <property type="entry name" value="lambda repressor-like DNA-binding domains"/>
    <property type="match status" value="1"/>
</dbReference>
<dbReference type="InterPro" id="IPR043917">
    <property type="entry name" value="DUF5753"/>
</dbReference>
<proteinExistence type="predicted"/>
<gene>
    <name evidence="2" type="ORF">RM590_21485</name>
</gene>
<dbReference type="Pfam" id="PF19054">
    <property type="entry name" value="DUF5753"/>
    <property type="match status" value="1"/>
</dbReference>
<accession>A0ABU2MU30</accession>
<name>A0ABU2MU30_9ACTN</name>
<comment type="caution">
    <text evidence="2">The sequence shown here is derived from an EMBL/GenBank/DDBJ whole genome shotgun (WGS) entry which is preliminary data.</text>
</comment>
<dbReference type="Pfam" id="PF13560">
    <property type="entry name" value="HTH_31"/>
    <property type="match status" value="1"/>
</dbReference>
<keyword evidence="3" id="KW-1185">Reference proteome</keyword>
<evidence type="ECO:0000313" key="3">
    <source>
        <dbReference type="Proteomes" id="UP001183246"/>
    </source>
</evidence>
<sequence length="298" mass="32690">MRTLNPFFSTQLAGEMPKLPAQRAVEAAQGAELSALGHFGTEVRLAREGRKLKQKHVADGTGYSVAYVSKVENGVILPSNTFAERLDVVLGTGGLFVRLRRRLEETETPTWFVPYLKLEPRAARILDWSVHCLIGVLQTEDYARAILRAGNPAEPPEIVESMVKARMRRRRDAFAATPRPQLWSVIHEACLRTVVGGPAVMGAQLRHLLDVATSPGIDVQVLPLTAGGEAAHTPAFTILTFADGTPDTLWTDGPLGGRLSQAQAYVRSTRDINERLRASALPPRDSVDMIRKIAEELE</sequence>
<dbReference type="InterPro" id="IPR001387">
    <property type="entry name" value="Cro/C1-type_HTH"/>
</dbReference>
<organism evidence="2 3">
    <name type="scientific">Streptomyces litchfieldiae</name>
    <dbReference type="NCBI Taxonomy" id="3075543"/>
    <lineage>
        <taxon>Bacteria</taxon>
        <taxon>Bacillati</taxon>
        <taxon>Actinomycetota</taxon>
        <taxon>Actinomycetes</taxon>
        <taxon>Kitasatosporales</taxon>
        <taxon>Streptomycetaceae</taxon>
        <taxon>Streptomyces</taxon>
    </lineage>
</organism>
<feature type="domain" description="HTH cro/C1-type" evidence="1">
    <location>
        <begin position="43"/>
        <end position="96"/>
    </location>
</feature>
<protein>
    <submittedName>
        <fullName evidence="2">Helix-turn-helix transcriptional regulator</fullName>
    </submittedName>
</protein>
<dbReference type="Gene3D" id="1.10.260.40">
    <property type="entry name" value="lambda repressor-like DNA-binding domains"/>
    <property type="match status" value="1"/>
</dbReference>
<reference evidence="3" key="1">
    <citation type="submission" date="2023-07" db="EMBL/GenBank/DDBJ databases">
        <title>30 novel species of actinomycetes from the DSMZ collection.</title>
        <authorList>
            <person name="Nouioui I."/>
        </authorList>
    </citation>
    <scope>NUCLEOTIDE SEQUENCE [LARGE SCALE GENOMIC DNA]</scope>
    <source>
        <strain evidence="3">DSM 44938</strain>
    </source>
</reference>
<dbReference type="Proteomes" id="UP001183246">
    <property type="component" value="Unassembled WGS sequence"/>
</dbReference>